<dbReference type="eggNOG" id="COG1647">
    <property type="taxonomic scope" value="Bacteria"/>
</dbReference>
<dbReference type="GO" id="GO:0052689">
    <property type="term" value="F:carboxylic ester hydrolase activity"/>
    <property type="evidence" value="ECO:0007669"/>
    <property type="project" value="InterPro"/>
</dbReference>
<proteinExistence type="predicted"/>
<evidence type="ECO:0000313" key="3">
    <source>
        <dbReference type="EMBL" id="AAZ45930.1"/>
    </source>
</evidence>
<protein>
    <recommendedName>
        <fullName evidence="2">Serine aminopeptidase S33 domain-containing protein</fullName>
    </recommendedName>
</protein>
<dbReference type="PANTHER" id="PTHR11614">
    <property type="entry name" value="PHOSPHOLIPASE-RELATED"/>
    <property type="match status" value="1"/>
</dbReference>
<dbReference type="HOGENOM" id="CLU_076594_1_0_4"/>
<feature type="site" description="Important for substrate specificity" evidence="1">
    <location>
        <position position="152"/>
    </location>
</feature>
<dbReference type="SUPFAM" id="SSF53474">
    <property type="entry name" value="alpha/beta-Hydrolases"/>
    <property type="match status" value="1"/>
</dbReference>
<dbReference type="InterPro" id="IPR051044">
    <property type="entry name" value="MAG_DAG_Lipase"/>
</dbReference>
<dbReference type="Pfam" id="PF12146">
    <property type="entry name" value="Hydrolase_4"/>
    <property type="match status" value="1"/>
</dbReference>
<name>Q47GV1_DECAR</name>
<dbReference type="OrthoDB" id="8612291at2"/>
<sequence>MQVQPTSSLPLALFHGLLSSPQEFGLITHWLRNNGVTHLAPTVPGYTLAVDEQSPDWRKWQSAAVDIVDTFGNGDEPIILGGLCMGGVLAAAAALKTRRKIAGLILMSPTFDYDGWGLSPTRHLRHFGYWTGLDRFFSVTEREPYGVKSPKIRKWVIREMAERASSAVGPSRIPLRALREGERMMAHVRAHLADIDCPVLIMHAREDEITTLASVQRLFDALPQHDKELAVLENSYHMITIDNDRHEVSRLVERFMKRVSTEYLASNFPVAA</sequence>
<gene>
    <name evidence="3" type="ordered locus">Daro_1174</name>
</gene>
<reference evidence="3" key="1">
    <citation type="submission" date="2005-08" db="EMBL/GenBank/DDBJ databases">
        <title>Complete sequence of Dechloromonas aromatica RCB.</title>
        <authorList>
            <person name="Salinero K.K."/>
            <person name="Copeland A."/>
            <person name="Lucas S."/>
            <person name="Lapidus A."/>
            <person name="Barry K."/>
            <person name="Detter J.C."/>
            <person name="Glavina T."/>
            <person name="Hammon N."/>
            <person name="Israni S."/>
            <person name="Pitluck S."/>
            <person name="Di Bartolo G."/>
            <person name="Trong S."/>
            <person name="Schmutz J."/>
            <person name="Larimer F."/>
            <person name="Land M."/>
            <person name="Ivanova N."/>
            <person name="Richardson P."/>
        </authorList>
    </citation>
    <scope>NUCLEOTIDE SEQUENCE</scope>
    <source>
        <strain evidence="3">RCB</strain>
    </source>
</reference>
<dbReference type="PIRSF" id="PIRSF017388">
    <property type="entry name" value="Esterase_lipase"/>
    <property type="match status" value="1"/>
</dbReference>
<dbReference type="InterPro" id="IPR029058">
    <property type="entry name" value="AB_hydrolase_fold"/>
</dbReference>
<accession>Q47GV1</accession>
<dbReference type="STRING" id="159087.Daro_1174"/>
<dbReference type="InterPro" id="IPR022742">
    <property type="entry name" value="Hydrolase_4"/>
</dbReference>
<dbReference type="EMBL" id="CP000089">
    <property type="protein sequence ID" value="AAZ45930.1"/>
    <property type="molecule type" value="Genomic_DNA"/>
</dbReference>
<evidence type="ECO:0000256" key="1">
    <source>
        <dbReference type="PIRSR" id="PIRSR017388-3"/>
    </source>
</evidence>
<dbReference type="InterPro" id="IPR012354">
    <property type="entry name" value="Esterase_lipase"/>
</dbReference>
<dbReference type="AlphaFoldDB" id="Q47GV1"/>
<dbReference type="Gene3D" id="3.40.50.1820">
    <property type="entry name" value="alpha/beta hydrolase"/>
    <property type="match status" value="1"/>
</dbReference>
<dbReference type="KEGG" id="dar:Daro_1174"/>
<evidence type="ECO:0000259" key="2">
    <source>
        <dbReference type="Pfam" id="PF12146"/>
    </source>
</evidence>
<organism evidence="3">
    <name type="scientific">Dechloromonas aromatica (strain RCB)</name>
    <dbReference type="NCBI Taxonomy" id="159087"/>
    <lineage>
        <taxon>Bacteria</taxon>
        <taxon>Pseudomonadati</taxon>
        <taxon>Pseudomonadota</taxon>
        <taxon>Betaproteobacteria</taxon>
        <taxon>Rhodocyclales</taxon>
        <taxon>Azonexaceae</taxon>
        <taxon>Dechloromonas</taxon>
    </lineage>
</organism>
<feature type="domain" description="Serine aminopeptidase S33" evidence="2">
    <location>
        <begin position="12"/>
        <end position="244"/>
    </location>
</feature>